<keyword evidence="1" id="KW-0678">Repressor</keyword>
<dbReference type="InterPro" id="IPR000843">
    <property type="entry name" value="HTH_LacI"/>
</dbReference>
<evidence type="ECO:0000256" key="2">
    <source>
        <dbReference type="ARBA" id="ARBA00023015"/>
    </source>
</evidence>
<evidence type="ECO:0000313" key="8">
    <source>
        <dbReference type="Proteomes" id="UP001597244"/>
    </source>
</evidence>
<comment type="caution">
    <text evidence="7">The sequence shown here is derived from an EMBL/GenBank/DDBJ whole genome shotgun (WGS) entry which is preliminary data.</text>
</comment>
<proteinExistence type="predicted"/>
<keyword evidence="2" id="KW-0805">Transcription regulation</keyword>
<protein>
    <submittedName>
        <fullName evidence="7">LacI family DNA-binding transcriptional regulator</fullName>
    </submittedName>
</protein>
<dbReference type="PROSITE" id="PS50943">
    <property type="entry name" value="HTH_CROC1"/>
    <property type="match status" value="1"/>
</dbReference>
<evidence type="ECO:0000256" key="1">
    <source>
        <dbReference type="ARBA" id="ARBA00022491"/>
    </source>
</evidence>
<name>A0ABW4DQA3_9LACO</name>
<dbReference type="SMART" id="SM00354">
    <property type="entry name" value="HTH_LACI"/>
    <property type="match status" value="1"/>
</dbReference>
<dbReference type="Proteomes" id="UP001597244">
    <property type="component" value="Unassembled WGS sequence"/>
</dbReference>
<dbReference type="PROSITE" id="PS50932">
    <property type="entry name" value="HTH_LACI_2"/>
    <property type="match status" value="1"/>
</dbReference>
<dbReference type="CDD" id="cd01392">
    <property type="entry name" value="HTH_LacI"/>
    <property type="match status" value="1"/>
</dbReference>
<dbReference type="Pfam" id="PF13377">
    <property type="entry name" value="Peripla_BP_3"/>
    <property type="match status" value="1"/>
</dbReference>
<dbReference type="RefSeq" id="WP_125578540.1">
    <property type="nucleotide sequence ID" value="NZ_JBHTOF010000088.1"/>
</dbReference>
<keyword evidence="8" id="KW-1185">Reference proteome</keyword>
<dbReference type="SUPFAM" id="SSF47413">
    <property type="entry name" value="lambda repressor-like DNA-binding domains"/>
    <property type="match status" value="1"/>
</dbReference>
<organism evidence="7 8">
    <name type="scientific">Lapidilactobacillus mulanensis</name>
    <dbReference type="NCBI Taxonomy" id="2485999"/>
    <lineage>
        <taxon>Bacteria</taxon>
        <taxon>Bacillati</taxon>
        <taxon>Bacillota</taxon>
        <taxon>Bacilli</taxon>
        <taxon>Lactobacillales</taxon>
        <taxon>Lactobacillaceae</taxon>
        <taxon>Lapidilactobacillus</taxon>
    </lineage>
</organism>
<sequence>MKITMQTVADRLGVSKNTVSQALRNKNTVSSQTKDAVFQMADKLGYQYQKETKSEATTGNRFAIIASEYTLSFNSFFGIILNKIKELIVDQKQTIDVFMISKEDETQGKLPEKLNADNYDGLFILSFFSDQYLDLLNSVTDLPKILIDHHRPGLEIDSVLSANIDGAYEAMSYLATKGVKTVGFIGEIDRSPSYAERMIGFENALSSLHLETTDQWTINHLPENQNSLFETIAAVKKQPDAWFCVNNGYAFSLMNYFQSHQMNVPQDIKVLAFDDTDLSRMTQPRMTVMATDLNEMGKSSYDLLQYRMTHPDSVLRQVCLKPNLIIGGTV</sequence>
<dbReference type="InterPro" id="IPR001387">
    <property type="entry name" value="Cro/C1-type_HTH"/>
</dbReference>
<dbReference type="PANTHER" id="PTHR30146:SF148">
    <property type="entry name" value="HTH-TYPE TRANSCRIPTIONAL REPRESSOR PURR-RELATED"/>
    <property type="match status" value="1"/>
</dbReference>
<gene>
    <name evidence="7" type="ORF">ACFQ4L_07450</name>
</gene>
<dbReference type="SUPFAM" id="SSF53822">
    <property type="entry name" value="Periplasmic binding protein-like I"/>
    <property type="match status" value="1"/>
</dbReference>
<evidence type="ECO:0000313" key="7">
    <source>
        <dbReference type="EMBL" id="MFD1465893.1"/>
    </source>
</evidence>
<keyword evidence="4" id="KW-0804">Transcription</keyword>
<evidence type="ECO:0000259" key="6">
    <source>
        <dbReference type="PROSITE" id="PS50943"/>
    </source>
</evidence>
<dbReference type="Gene3D" id="3.40.50.2300">
    <property type="match status" value="2"/>
</dbReference>
<feature type="domain" description="HTH cro/C1-type" evidence="6">
    <location>
        <begin position="2"/>
        <end position="33"/>
    </location>
</feature>
<dbReference type="InterPro" id="IPR046335">
    <property type="entry name" value="LacI/GalR-like_sensor"/>
</dbReference>
<keyword evidence="3 7" id="KW-0238">DNA-binding</keyword>
<evidence type="ECO:0000256" key="4">
    <source>
        <dbReference type="ARBA" id="ARBA00023163"/>
    </source>
</evidence>
<evidence type="ECO:0000256" key="3">
    <source>
        <dbReference type="ARBA" id="ARBA00023125"/>
    </source>
</evidence>
<dbReference type="GO" id="GO:0003677">
    <property type="term" value="F:DNA binding"/>
    <property type="evidence" value="ECO:0007669"/>
    <property type="project" value="UniProtKB-KW"/>
</dbReference>
<dbReference type="InterPro" id="IPR028082">
    <property type="entry name" value="Peripla_BP_I"/>
</dbReference>
<dbReference type="EMBL" id="JBHTOF010000088">
    <property type="protein sequence ID" value="MFD1465893.1"/>
    <property type="molecule type" value="Genomic_DNA"/>
</dbReference>
<dbReference type="Gene3D" id="1.10.260.40">
    <property type="entry name" value="lambda repressor-like DNA-binding domains"/>
    <property type="match status" value="1"/>
</dbReference>
<accession>A0ABW4DQA3</accession>
<dbReference type="Pfam" id="PF00356">
    <property type="entry name" value="LacI"/>
    <property type="match status" value="1"/>
</dbReference>
<reference evidence="8" key="1">
    <citation type="journal article" date="2019" name="Int. J. Syst. Evol. Microbiol.">
        <title>The Global Catalogue of Microorganisms (GCM) 10K type strain sequencing project: providing services to taxonomists for standard genome sequencing and annotation.</title>
        <authorList>
            <consortium name="The Broad Institute Genomics Platform"/>
            <consortium name="The Broad Institute Genome Sequencing Center for Infectious Disease"/>
            <person name="Wu L."/>
            <person name="Ma J."/>
        </authorList>
    </citation>
    <scope>NUCLEOTIDE SEQUENCE [LARGE SCALE GENOMIC DNA]</scope>
    <source>
        <strain evidence="8">CCM 8951</strain>
    </source>
</reference>
<feature type="domain" description="HTH lacI-type" evidence="5">
    <location>
        <begin position="3"/>
        <end position="57"/>
    </location>
</feature>
<evidence type="ECO:0000259" key="5">
    <source>
        <dbReference type="PROSITE" id="PS50932"/>
    </source>
</evidence>
<dbReference type="PANTHER" id="PTHR30146">
    <property type="entry name" value="LACI-RELATED TRANSCRIPTIONAL REPRESSOR"/>
    <property type="match status" value="1"/>
</dbReference>
<dbReference type="InterPro" id="IPR010982">
    <property type="entry name" value="Lambda_DNA-bd_dom_sf"/>
</dbReference>